<sequence length="84" mass="9736">MKIDPEKVPVMKNYCKTCPFKPNKKGEWQDVKLANDVIARTLLQAHQICHGTEGEDRKPTHRCKGAFEHNLEIYKRMGLDDLVE</sequence>
<dbReference type="STRING" id="1612149.SAMN05216324_102434"/>
<protein>
    <submittedName>
        <fullName evidence="1">Uncharacterized protein</fullName>
    </submittedName>
</protein>
<dbReference type="EMBL" id="FPKW01000002">
    <property type="protein sequence ID" value="SFZ91613.1"/>
    <property type="molecule type" value="Genomic_DNA"/>
</dbReference>
<dbReference type="RefSeq" id="WP_072407692.1">
    <property type="nucleotide sequence ID" value="NZ_FPKW01000002.1"/>
</dbReference>
<name>A0A1K2IGP9_9FLAO</name>
<keyword evidence="2" id="KW-1185">Reference proteome</keyword>
<dbReference type="Proteomes" id="UP000182034">
    <property type="component" value="Unassembled WGS sequence"/>
</dbReference>
<gene>
    <name evidence="1" type="ORF">SAMN05216324_102434</name>
</gene>
<proteinExistence type="predicted"/>
<evidence type="ECO:0000313" key="1">
    <source>
        <dbReference type="EMBL" id="SFZ91613.1"/>
    </source>
</evidence>
<accession>A0A1K2IGP9</accession>
<evidence type="ECO:0000313" key="2">
    <source>
        <dbReference type="Proteomes" id="UP000182034"/>
    </source>
</evidence>
<dbReference type="OrthoDB" id="1276296at2"/>
<dbReference type="AlphaFoldDB" id="A0A1K2IGP9"/>
<reference evidence="2" key="1">
    <citation type="submission" date="2016-10" db="EMBL/GenBank/DDBJ databases">
        <authorList>
            <person name="Varghese N."/>
            <person name="Submissions S."/>
        </authorList>
    </citation>
    <scope>NUCLEOTIDE SEQUENCE [LARGE SCALE GENOMIC DNA]</scope>
    <source>
        <strain evidence="2">SUR2</strain>
    </source>
</reference>
<organism evidence="1 2">
    <name type="scientific">Chryseobacterium limigenitum</name>
    <dbReference type="NCBI Taxonomy" id="1612149"/>
    <lineage>
        <taxon>Bacteria</taxon>
        <taxon>Pseudomonadati</taxon>
        <taxon>Bacteroidota</taxon>
        <taxon>Flavobacteriia</taxon>
        <taxon>Flavobacteriales</taxon>
        <taxon>Weeksellaceae</taxon>
        <taxon>Chryseobacterium group</taxon>
        <taxon>Chryseobacterium</taxon>
    </lineage>
</organism>